<proteinExistence type="predicted"/>
<organism evidence="4 5">
    <name type="scientific">Elysia crispata</name>
    <name type="common">lettuce slug</name>
    <dbReference type="NCBI Taxonomy" id="231223"/>
    <lineage>
        <taxon>Eukaryota</taxon>
        <taxon>Metazoa</taxon>
        <taxon>Spiralia</taxon>
        <taxon>Lophotrochozoa</taxon>
        <taxon>Mollusca</taxon>
        <taxon>Gastropoda</taxon>
        <taxon>Heterobranchia</taxon>
        <taxon>Euthyneura</taxon>
        <taxon>Panpulmonata</taxon>
        <taxon>Sacoglossa</taxon>
        <taxon>Placobranchoidea</taxon>
        <taxon>Plakobranchidae</taxon>
        <taxon>Elysia</taxon>
    </lineage>
</organism>
<reference evidence="4" key="1">
    <citation type="journal article" date="2023" name="G3 (Bethesda)">
        <title>A reference genome for the long-term kleptoplast-retaining sea slug Elysia crispata morphotype clarki.</title>
        <authorList>
            <person name="Eastman K.E."/>
            <person name="Pendleton A.L."/>
            <person name="Shaikh M.A."/>
            <person name="Suttiyut T."/>
            <person name="Ogas R."/>
            <person name="Tomko P."/>
            <person name="Gavelis G."/>
            <person name="Widhalm J.R."/>
            <person name="Wisecaver J.H."/>
        </authorList>
    </citation>
    <scope>NUCLEOTIDE SEQUENCE</scope>
    <source>
        <strain evidence="4">ECLA1</strain>
    </source>
</reference>
<dbReference type="PANTHER" id="PTHR18853:SF10">
    <property type="entry name" value="FHA DOMAIN-CONTAINING PROTEIN"/>
    <property type="match status" value="1"/>
</dbReference>
<accession>A0AAE0YVI5</accession>
<evidence type="ECO:0000313" key="5">
    <source>
        <dbReference type="Proteomes" id="UP001283361"/>
    </source>
</evidence>
<dbReference type="Pfam" id="PF00498">
    <property type="entry name" value="FHA"/>
    <property type="match status" value="1"/>
</dbReference>
<sequence length="1373" mass="155411">MMKAYLKGADGTLFPLLPKVTTIGRENCDFTIQLPGVDYQHCVVEYSEPEDCFVIQDLNTAQGTYVNEVRVQNAAVRLAPGDQIRFGYNGQPFELQVDNQTQIATAQVTQRPIWVQQQQQHEQQQSQQQNPYGILYSSSSSQYGLPHISYAASPAQQAPTTWAHSVTSQPPPPLPRPPLRSRPLSAGAVGGARRAVQTLPPSGAGIAVGPCRSTVVGGWVNAPLTRTSSIPDIQEKDQQLMRLNEEVARLRTFEFDSVRKDTLIQQLQQQIGDMQNKIGTEPSLIMGGNRGGDLDTSARLLHLETEVSAKKGEIKNLKEQLLKMQQDRSSSPQLLRQELGERVKEVTQLRTELERVKKDKGITAGLVTQMQRDMSQKSDDSVMRLLSTKDSTISRLTREIEVLKKDIRERDVQLSSKRTSSKVAEENSAREKELTTLRQKFKTVEAKQQEHLDTITALREELDKVKAEVTVEAELAKKNQSELTAARAQVTDVQRSERVVRVDLEQCQNRLERFRSRVIQVAYSTPALKPPEKELSDDDILAVLKKLAEERASLMTNISQLETDVESAKAGKGVLLGHATALKDVLQGCVDRLKEKGRVACNLKQEVSIIQSALAGDVELNWIKDLMMSNLQAELDWQVDTESALEKCGVNCKISTNAPGRHIEGLYSRWENSLSEVTDLKAQLQAQVEAHKAELQQRDEAAREEAQGRIQDAVEKARLEGEQKLNAAIDEIKASETEKSESLLEAERRKIEELQASIEQLRGSLAERSSDDEARLEEAKMALQEVEALRMLEKELKERIQTMQKEIEDQTAMFANEKTTLEEKYQADLTQYQEQVKQHSVTICSMEERLEKSAKKNKDLQEQLSKLRSDKSKPAPPPKPKIIVQRPREELAALEHVVNALRQENTVLKKEIRDSQDVMMGLRRDLAGAQARLSDTAGDVSEAQKQEMERNREILAARVAELTELRQQMAKLTKIIDSQKEEIKLLEGNLSKEKVVSSKLQSGLEEREKKLRLLEEELQREKEEQKKQLDLIDQEGRITSELTSLGAACRGERHSQIISRQREALAELRAKVKGLEQSRPPLPTQDQALQQVVQLKKELAEMRVSQAMAEDRVLAEATGSSLDREVGRARGLLTPANVEADMERSAHRETMGALECSEASFLTLLRAMAASLDLEEIEGLRPMAHIPKDEREKLVDIRERACQLLANRIQVLKERVSRKDELLMGYEQDLAKLRHSQELAQAKSHQVEALANDIRSRSEESEYLRESLNRTRDRLNQEKRLNSAIKTKKTFHLENESNHLSNKNYQGRRLLVEDPKATVREKRQKDLIKRKNYEIRTLKGDLCETEKELFDRDRKLVSLQTSLGLDRQVEVVE</sequence>
<name>A0AAE0YVI5_9GAST</name>
<evidence type="ECO:0000313" key="4">
    <source>
        <dbReference type="EMBL" id="KAK3757835.1"/>
    </source>
</evidence>
<dbReference type="Proteomes" id="UP001283361">
    <property type="component" value="Unassembled WGS sequence"/>
</dbReference>
<keyword evidence="5" id="KW-1185">Reference proteome</keyword>
<feature type="coiled-coil region" evidence="1">
    <location>
        <begin position="667"/>
        <end position="705"/>
    </location>
</feature>
<dbReference type="InterPro" id="IPR052642">
    <property type="entry name" value="CC-FHA_domain"/>
</dbReference>
<dbReference type="PANTHER" id="PTHR18853">
    <property type="entry name" value="FORKHEAD-ASSOCIATED DOMAIN-CONTAINING PROTEIN 1-RELATED"/>
    <property type="match status" value="1"/>
</dbReference>
<feature type="domain" description="FHA" evidence="3">
    <location>
        <begin position="21"/>
        <end position="71"/>
    </location>
</feature>
<feature type="compositionally biased region" description="Low complexity" evidence="2">
    <location>
        <begin position="181"/>
        <end position="192"/>
    </location>
</feature>
<evidence type="ECO:0000259" key="3">
    <source>
        <dbReference type="PROSITE" id="PS50006"/>
    </source>
</evidence>
<dbReference type="PROSITE" id="PS50006">
    <property type="entry name" value="FHA_DOMAIN"/>
    <property type="match status" value="1"/>
</dbReference>
<dbReference type="Gene3D" id="2.60.200.20">
    <property type="match status" value="1"/>
</dbReference>
<feature type="coiled-coil region" evidence="1">
    <location>
        <begin position="737"/>
        <end position="813"/>
    </location>
</feature>
<dbReference type="Gene3D" id="1.10.287.1490">
    <property type="match status" value="1"/>
</dbReference>
<gene>
    <name evidence="4" type="ORF">RRG08_049118</name>
</gene>
<feature type="coiled-coil region" evidence="1">
    <location>
        <begin position="850"/>
        <end position="918"/>
    </location>
</feature>
<dbReference type="EMBL" id="JAWDGP010005318">
    <property type="protein sequence ID" value="KAK3757835.1"/>
    <property type="molecule type" value="Genomic_DNA"/>
</dbReference>
<feature type="region of interest" description="Disordered" evidence="2">
    <location>
        <begin position="160"/>
        <end position="192"/>
    </location>
</feature>
<evidence type="ECO:0000256" key="1">
    <source>
        <dbReference type="SAM" id="Coils"/>
    </source>
</evidence>
<evidence type="ECO:0000256" key="2">
    <source>
        <dbReference type="SAM" id="MobiDB-lite"/>
    </source>
</evidence>
<feature type="compositionally biased region" description="Pro residues" evidence="2">
    <location>
        <begin position="169"/>
        <end position="180"/>
    </location>
</feature>
<dbReference type="SUPFAM" id="SSF49879">
    <property type="entry name" value="SMAD/FHA domain"/>
    <property type="match status" value="1"/>
</dbReference>
<dbReference type="SMART" id="SM00240">
    <property type="entry name" value="FHA"/>
    <property type="match status" value="1"/>
</dbReference>
<feature type="coiled-coil region" evidence="1">
    <location>
        <begin position="945"/>
        <end position="1112"/>
    </location>
</feature>
<protein>
    <recommendedName>
        <fullName evidence="3">FHA domain-containing protein</fullName>
    </recommendedName>
</protein>
<keyword evidence="1" id="KW-0175">Coiled coil</keyword>
<dbReference type="InterPro" id="IPR008984">
    <property type="entry name" value="SMAD_FHA_dom_sf"/>
</dbReference>
<dbReference type="InterPro" id="IPR000253">
    <property type="entry name" value="FHA_dom"/>
</dbReference>
<comment type="caution">
    <text evidence="4">The sequence shown here is derived from an EMBL/GenBank/DDBJ whole genome shotgun (WGS) entry which is preliminary data.</text>
</comment>
<dbReference type="CDD" id="cd22700">
    <property type="entry name" value="FHA_FHAD1"/>
    <property type="match status" value="1"/>
</dbReference>
<feature type="coiled-coil region" evidence="1">
    <location>
        <begin position="300"/>
        <end position="356"/>
    </location>
</feature>